<evidence type="ECO:0000256" key="2">
    <source>
        <dbReference type="ARBA" id="ARBA00022763"/>
    </source>
</evidence>
<dbReference type="PROSITE" id="PS00058">
    <property type="entry name" value="DNA_MISMATCH_REPAIR_1"/>
    <property type="match status" value="1"/>
</dbReference>
<comment type="function">
    <text evidence="4">This protein is involved in the repair of mismatches in DNA. It is required for dam-dependent methyl-directed DNA mismatch repair. May act as a 'molecular matchmaker', a protein that promotes the formation of a stable complex between two or more DNA-binding proteins in an ATP-dependent manner without itself being part of a final effector complex.</text>
</comment>
<evidence type="ECO:0000256" key="3">
    <source>
        <dbReference type="ARBA" id="ARBA00023204"/>
    </source>
</evidence>
<dbReference type="eggNOG" id="COG0323">
    <property type="taxonomic scope" value="Bacteria"/>
</dbReference>
<reference evidence="8" key="1">
    <citation type="journal article" date="2013" name="Genome Announc.">
        <title>First genome sequence of a syntrophic acetate-oxidizing bacterium, Tepidanaerobacter acetatoxydans strain Re1.</title>
        <authorList>
            <person name="Manzoor S."/>
            <person name="Bongcam-Rudloff E."/>
            <person name="Schnurer A."/>
            <person name="Muller B."/>
        </authorList>
    </citation>
    <scope>NUCLEOTIDE SEQUENCE [LARGE SCALE GENOMIC DNA]</scope>
    <source>
        <strain evidence="8">Re1</strain>
    </source>
</reference>
<dbReference type="GO" id="GO:0005524">
    <property type="term" value="F:ATP binding"/>
    <property type="evidence" value="ECO:0007669"/>
    <property type="project" value="InterPro"/>
</dbReference>
<feature type="domain" description="MutL C-terminal dimerisation" evidence="5">
    <location>
        <begin position="429"/>
        <end position="570"/>
    </location>
</feature>
<dbReference type="HOGENOM" id="CLU_004131_4_1_9"/>
<evidence type="ECO:0000259" key="5">
    <source>
        <dbReference type="SMART" id="SM00853"/>
    </source>
</evidence>
<accession>L0S2U1</accession>
<dbReference type="InterPro" id="IPR014721">
    <property type="entry name" value="Ribsml_uS5_D2-typ_fold_subgr"/>
</dbReference>
<organism evidence="7 8">
    <name type="scientific">Tepidanaerobacter acetatoxydans (strain DSM 21804 / JCM 16047 / Re1)</name>
    <dbReference type="NCBI Taxonomy" id="1209989"/>
    <lineage>
        <taxon>Bacteria</taxon>
        <taxon>Bacillati</taxon>
        <taxon>Bacillota</taxon>
        <taxon>Clostridia</taxon>
        <taxon>Thermosediminibacterales</taxon>
        <taxon>Tepidanaerobacteraceae</taxon>
        <taxon>Tepidanaerobacter</taxon>
    </lineage>
</organism>
<dbReference type="InterPro" id="IPR014762">
    <property type="entry name" value="DNA_mismatch_repair_CS"/>
</dbReference>
<dbReference type="InterPro" id="IPR020568">
    <property type="entry name" value="Ribosomal_Su5_D2-typ_SF"/>
</dbReference>
<keyword evidence="2 4" id="KW-0227">DNA damage</keyword>
<dbReference type="KEGG" id="tep:TepRe1_1321"/>
<dbReference type="SMART" id="SM00853">
    <property type="entry name" value="MutL_C"/>
    <property type="match status" value="1"/>
</dbReference>
<dbReference type="AlphaFoldDB" id="F4LUD7"/>
<dbReference type="Proteomes" id="UP000010802">
    <property type="component" value="Chromosome"/>
</dbReference>
<dbReference type="Pfam" id="PF01119">
    <property type="entry name" value="DNA_mis_repair"/>
    <property type="match status" value="1"/>
</dbReference>
<dbReference type="InterPro" id="IPR014790">
    <property type="entry name" value="MutL_C"/>
</dbReference>
<dbReference type="InterPro" id="IPR042121">
    <property type="entry name" value="MutL_C_regsub"/>
</dbReference>
<dbReference type="NCBIfam" id="TIGR00585">
    <property type="entry name" value="mutl"/>
    <property type="match status" value="1"/>
</dbReference>
<dbReference type="Gene3D" id="3.30.1540.20">
    <property type="entry name" value="MutL, C-terminal domain, dimerisation subdomain"/>
    <property type="match status" value="1"/>
</dbReference>
<dbReference type="STRING" id="1209989.TepRe1_1321"/>
<feature type="domain" description="DNA mismatch repair protein S5" evidence="6">
    <location>
        <begin position="209"/>
        <end position="327"/>
    </location>
</feature>
<name>F4LUD7_TEPAE</name>
<dbReference type="Gene3D" id="3.30.565.10">
    <property type="entry name" value="Histidine kinase-like ATPase, C-terminal domain"/>
    <property type="match status" value="1"/>
</dbReference>
<evidence type="ECO:0000259" key="6">
    <source>
        <dbReference type="SMART" id="SM01340"/>
    </source>
</evidence>
<dbReference type="SUPFAM" id="SSF55874">
    <property type="entry name" value="ATPase domain of HSP90 chaperone/DNA topoisomerase II/histidine kinase"/>
    <property type="match status" value="1"/>
</dbReference>
<dbReference type="OrthoDB" id="9763467at2"/>
<dbReference type="CDD" id="cd00782">
    <property type="entry name" value="MutL_Trans"/>
    <property type="match status" value="1"/>
</dbReference>
<dbReference type="EMBL" id="HF563609">
    <property type="protein sequence ID" value="CCP26173.1"/>
    <property type="molecule type" value="Genomic_DNA"/>
</dbReference>
<protein>
    <recommendedName>
        <fullName evidence="4">DNA mismatch repair protein MutL</fullName>
    </recommendedName>
</protein>
<evidence type="ECO:0000256" key="4">
    <source>
        <dbReference type="HAMAP-Rule" id="MF_00149"/>
    </source>
</evidence>
<dbReference type="SUPFAM" id="SSF54211">
    <property type="entry name" value="Ribosomal protein S5 domain 2-like"/>
    <property type="match status" value="1"/>
</dbReference>
<evidence type="ECO:0000313" key="8">
    <source>
        <dbReference type="Proteomes" id="UP000010802"/>
    </source>
</evidence>
<dbReference type="InterPro" id="IPR036890">
    <property type="entry name" value="HATPase_C_sf"/>
</dbReference>
<dbReference type="InterPro" id="IPR013507">
    <property type="entry name" value="DNA_mismatch_S5_2-like"/>
</dbReference>
<dbReference type="PANTHER" id="PTHR10073:SF12">
    <property type="entry name" value="DNA MISMATCH REPAIR PROTEIN MLH1"/>
    <property type="match status" value="1"/>
</dbReference>
<dbReference type="GO" id="GO:0030983">
    <property type="term" value="F:mismatched DNA binding"/>
    <property type="evidence" value="ECO:0007669"/>
    <property type="project" value="InterPro"/>
</dbReference>
<dbReference type="GO" id="GO:0016887">
    <property type="term" value="F:ATP hydrolysis activity"/>
    <property type="evidence" value="ECO:0007669"/>
    <property type="project" value="InterPro"/>
</dbReference>
<dbReference type="PANTHER" id="PTHR10073">
    <property type="entry name" value="DNA MISMATCH REPAIR PROTEIN MLH, PMS, MUTL"/>
    <property type="match status" value="1"/>
</dbReference>
<keyword evidence="8" id="KW-1185">Reference proteome</keyword>
<dbReference type="Pfam" id="PF08676">
    <property type="entry name" value="MutL_C"/>
    <property type="match status" value="1"/>
</dbReference>
<evidence type="ECO:0000313" key="7">
    <source>
        <dbReference type="EMBL" id="CCP26173.1"/>
    </source>
</evidence>
<dbReference type="GO" id="GO:0006298">
    <property type="term" value="P:mismatch repair"/>
    <property type="evidence" value="ECO:0007669"/>
    <property type="project" value="UniProtKB-UniRule"/>
</dbReference>
<dbReference type="CDD" id="cd16926">
    <property type="entry name" value="HATPase_MutL-MLH-PMS-like"/>
    <property type="match status" value="1"/>
</dbReference>
<accession>F4LUD7</accession>
<dbReference type="SUPFAM" id="SSF118116">
    <property type="entry name" value="DNA mismatch repair protein MutL"/>
    <property type="match status" value="1"/>
</dbReference>
<dbReference type="InterPro" id="IPR042120">
    <property type="entry name" value="MutL_C_dimsub"/>
</dbReference>
<comment type="similarity">
    <text evidence="1 4">Belongs to the DNA mismatch repair MutL/HexB family.</text>
</comment>
<dbReference type="InterPro" id="IPR020667">
    <property type="entry name" value="DNA_mismatch_repair_MutL"/>
</dbReference>
<dbReference type="PATRIC" id="fig|1209989.3.peg.1615"/>
<dbReference type="InterPro" id="IPR038973">
    <property type="entry name" value="MutL/Mlh/Pms-like"/>
</dbReference>
<dbReference type="GO" id="GO:0140664">
    <property type="term" value="F:ATP-dependent DNA damage sensor activity"/>
    <property type="evidence" value="ECO:0007669"/>
    <property type="project" value="InterPro"/>
</dbReference>
<dbReference type="InterPro" id="IPR037198">
    <property type="entry name" value="MutL_C_sf"/>
</dbReference>
<dbReference type="InterPro" id="IPR002099">
    <property type="entry name" value="MutL/Mlh/PMS"/>
</dbReference>
<evidence type="ECO:0000256" key="1">
    <source>
        <dbReference type="ARBA" id="ARBA00006082"/>
    </source>
</evidence>
<dbReference type="RefSeq" id="WP_013778390.1">
    <property type="nucleotide sequence ID" value="NC_015519.1"/>
</dbReference>
<proteinExistence type="inferred from homology"/>
<dbReference type="HAMAP" id="MF_00149">
    <property type="entry name" value="DNA_mis_repair"/>
    <property type="match status" value="1"/>
</dbReference>
<dbReference type="SMART" id="SM01340">
    <property type="entry name" value="DNA_mis_repair"/>
    <property type="match status" value="1"/>
</dbReference>
<dbReference type="Gene3D" id="3.30.1370.100">
    <property type="entry name" value="MutL, C-terminal domain, regulatory subdomain"/>
    <property type="match status" value="1"/>
</dbReference>
<dbReference type="GO" id="GO:0032300">
    <property type="term" value="C:mismatch repair complex"/>
    <property type="evidence" value="ECO:0007669"/>
    <property type="project" value="InterPro"/>
</dbReference>
<dbReference type="Gene3D" id="3.30.230.10">
    <property type="match status" value="1"/>
</dbReference>
<dbReference type="FunFam" id="3.30.565.10:FF:000003">
    <property type="entry name" value="DNA mismatch repair endonuclease MutL"/>
    <property type="match status" value="1"/>
</dbReference>
<dbReference type="Pfam" id="PF13589">
    <property type="entry name" value="HATPase_c_3"/>
    <property type="match status" value="1"/>
</dbReference>
<keyword evidence="3 4" id="KW-0234">DNA repair</keyword>
<gene>
    <name evidence="4 7" type="primary">mutL</name>
    <name evidence="7" type="ordered locus">TEPIRE1_1433</name>
</gene>
<dbReference type="KEGG" id="tae:TepiRe1_1433"/>
<sequence length="613" mass="69565">MGKINILEQDIASQIAAGEIIERPVSVVKELVENSIDAGSKNIIVEIEKGGKKSIRVIDDGEGISRDDIRLAFERHATSKINVIEDIFHINTLGFRGEALASIAAVSNLSVTTKTRNEPIGTICKISAGVIEDVSETASKNGCLIEVKNLFFNTPARLKFLSSDTHENSRITDLITRFAMGNINISFRLIIDKKELFYSSGNGDYREVIAKVYGMDLAKQILYIEKAFDNGKIWGYISKPSFNRGNRTGQTFFVNNRFVKDLGLTFCLERAYKTMIPIRRFPIAIIFIDIDNSLVDVNVHPSKMEIKFQNENQVHHALFHAINETLKNHVLIPKETLSISPVKQSQQQISIETQVELTSDGLPDNEYDVSDSSNINNQTAATKEFVREAYTVIDVDAIKNKEHLQNDSYIPIESDETMQIIKKYEFQKILGQLFNTYIVVESKNRFYLIDQHAAHERILYEYYSKKYAKQLSNSQTLAAPYVLYLSAQEMMLLDNYKEDILKIGFDFSIFGSDSILIRSVPYIFNKPVDPITLRDALDQLSSNEYARYPSKERLIISMSCHAAIKAGDVLSPIEIQELLDQLKKTEVPYTCPHGRPTIIDITLNELQKKFKRI</sequence>